<evidence type="ECO:0000259" key="11">
    <source>
        <dbReference type="PROSITE" id="PS50929"/>
    </source>
</evidence>
<evidence type="ECO:0000256" key="7">
    <source>
        <dbReference type="ARBA" id="ARBA00023136"/>
    </source>
</evidence>
<dbReference type="Gene3D" id="1.20.1560.10">
    <property type="entry name" value="ABC transporter type 1, transmembrane domain"/>
    <property type="match status" value="1"/>
</dbReference>
<keyword evidence="3 8" id="KW-0812">Transmembrane</keyword>
<protein>
    <submittedName>
        <fullName evidence="12">NHLP bacteriocin export ABC transporter permease/ATPase subunit</fullName>
    </submittedName>
</protein>
<evidence type="ECO:0000259" key="9">
    <source>
        <dbReference type="PROSITE" id="PS50042"/>
    </source>
</evidence>
<dbReference type="InterPro" id="IPR027417">
    <property type="entry name" value="P-loop_NTPase"/>
</dbReference>
<dbReference type="RefSeq" id="WP_273670984.1">
    <property type="nucleotide sequence ID" value="NZ_JAQQXR010000004.1"/>
</dbReference>
<evidence type="ECO:0000313" key="12">
    <source>
        <dbReference type="EMBL" id="MDC8758308.1"/>
    </source>
</evidence>
<keyword evidence="5" id="KW-0067">ATP-binding</keyword>
<feature type="domain" description="Cyclic nucleotide-binding" evidence="9">
    <location>
        <begin position="26"/>
        <end position="97"/>
    </location>
</feature>
<dbReference type="InterPro" id="IPR017871">
    <property type="entry name" value="ABC_transporter-like_CS"/>
</dbReference>
<dbReference type="PROSITE" id="PS50893">
    <property type="entry name" value="ABC_TRANSPORTER_2"/>
    <property type="match status" value="1"/>
</dbReference>
<dbReference type="InterPro" id="IPR022515">
    <property type="entry name" value="NHPM_micro_ABC2"/>
</dbReference>
<dbReference type="EMBL" id="JAQQXR010000004">
    <property type="protein sequence ID" value="MDC8758308.1"/>
    <property type="molecule type" value="Genomic_DNA"/>
</dbReference>
<evidence type="ECO:0000256" key="4">
    <source>
        <dbReference type="ARBA" id="ARBA00022741"/>
    </source>
</evidence>
<dbReference type="Pfam" id="PF00005">
    <property type="entry name" value="ABC_tran"/>
    <property type="match status" value="1"/>
</dbReference>
<comment type="caution">
    <text evidence="12">The sequence shown here is derived from an EMBL/GenBank/DDBJ whole genome shotgun (WGS) entry which is preliminary data.</text>
</comment>
<gene>
    <name evidence="12" type="ORF">OIK44_11975</name>
</gene>
<keyword evidence="2" id="KW-1003">Cell membrane</keyword>
<dbReference type="PROSITE" id="PS50042">
    <property type="entry name" value="CNMP_BINDING_3"/>
    <property type="match status" value="1"/>
</dbReference>
<feature type="transmembrane region" description="Helical" evidence="8">
    <location>
        <begin position="548"/>
        <end position="567"/>
    </location>
</feature>
<dbReference type="InterPro" id="IPR000595">
    <property type="entry name" value="cNMP-bd_dom"/>
</dbReference>
<keyword evidence="13" id="KW-1185">Reference proteome</keyword>
<dbReference type="Gene3D" id="3.40.50.300">
    <property type="entry name" value="P-loop containing nucleotide triphosphate hydrolases"/>
    <property type="match status" value="1"/>
</dbReference>
<feature type="domain" description="ABC transmembrane type-1" evidence="11">
    <location>
        <begin position="408"/>
        <end position="692"/>
    </location>
</feature>
<dbReference type="PANTHER" id="PTHR24221:SF654">
    <property type="entry name" value="ATP-BINDING CASSETTE SUB-FAMILY B MEMBER 6"/>
    <property type="match status" value="1"/>
</dbReference>
<dbReference type="SUPFAM" id="SSF52540">
    <property type="entry name" value="P-loop containing nucleoside triphosphate hydrolases"/>
    <property type="match status" value="1"/>
</dbReference>
<evidence type="ECO:0000256" key="3">
    <source>
        <dbReference type="ARBA" id="ARBA00022692"/>
    </source>
</evidence>
<feature type="transmembrane region" description="Helical" evidence="8">
    <location>
        <begin position="444"/>
        <end position="461"/>
    </location>
</feature>
<feature type="transmembrane region" description="Helical" evidence="8">
    <location>
        <begin position="407"/>
        <end position="432"/>
    </location>
</feature>
<proteinExistence type="predicted"/>
<dbReference type="NCBIfam" id="TIGR03797">
    <property type="entry name" value="NHLM_micro_ABC2"/>
    <property type="match status" value="1"/>
</dbReference>
<feature type="transmembrane region" description="Helical" evidence="8">
    <location>
        <begin position="632"/>
        <end position="654"/>
    </location>
</feature>
<keyword evidence="7 8" id="KW-0472">Membrane</keyword>
<reference evidence="12 13" key="1">
    <citation type="submission" date="2022-10" db="EMBL/GenBank/DDBJ databases">
        <title>Janthinobacterium sp. hw3 Genome sequencing.</title>
        <authorList>
            <person name="Park S."/>
        </authorList>
    </citation>
    <scope>NUCLEOTIDE SEQUENCE [LARGE SCALE GENOMIC DNA]</scope>
    <source>
        <strain evidence="13">hw3</strain>
    </source>
</reference>
<dbReference type="PANTHER" id="PTHR24221">
    <property type="entry name" value="ATP-BINDING CASSETTE SUB-FAMILY B"/>
    <property type="match status" value="1"/>
</dbReference>
<dbReference type="PROSITE" id="PS00211">
    <property type="entry name" value="ABC_TRANSPORTER_1"/>
    <property type="match status" value="1"/>
</dbReference>
<evidence type="ECO:0000256" key="6">
    <source>
        <dbReference type="ARBA" id="ARBA00022989"/>
    </source>
</evidence>
<dbReference type="InterPro" id="IPR003593">
    <property type="entry name" value="AAA+_ATPase"/>
</dbReference>
<dbReference type="SMART" id="SM00382">
    <property type="entry name" value="AAA"/>
    <property type="match status" value="1"/>
</dbReference>
<dbReference type="Proteomes" id="UP001221208">
    <property type="component" value="Unassembled WGS sequence"/>
</dbReference>
<accession>A0ABT5K1P2</accession>
<dbReference type="InterPro" id="IPR036640">
    <property type="entry name" value="ABC1_TM_sf"/>
</dbReference>
<comment type="subcellular location">
    <subcellularLocation>
        <location evidence="1">Cell membrane</location>
        <topology evidence="1">Multi-pass membrane protein</topology>
    </subcellularLocation>
</comment>
<dbReference type="SUPFAM" id="SSF90123">
    <property type="entry name" value="ABC transporter transmembrane region"/>
    <property type="match status" value="1"/>
</dbReference>
<feature type="transmembrane region" description="Helical" evidence="8">
    <location>
        <begin position="517"/>
        <end position="542"/>
    </location>
</feature>
<organism evidence="12 13">
    <name type="scientific">Janthinobacterium fluminis</name>
    <dbReference type="NCBI Taxonomy" id="2987524"/>
    <lineage>
        <taxon>Bacteria</taxon>
        <taxon>Pseudomonadati</taxon>
        <taxon>Pseudomonadota</taxon>
        <taxon>Betaproteobacteria</taxon>
        <taxon>Burkholderiales</taxon>
        <taxon>Oxalobacteraceae</taxon>
        <taxon>Janthinobacterium</taxon>
    </lineage>
</organism>
<dbReference type="InterPro" id="IPR003439">
    <property type="entry name" value="ABC_transporter-like_ATP-bd"/>
</dbReference>
<dbReference type="PROSITE" id="PS50929">
    <property type="entry name" value="ABC_TM1F"/>
    <property type="match status" value="1"/>
</dbReference>
<evidence type="ECO:0000256" key="2">
    <source>
        <dbReference type="ARBA" id="ARBA00022475"/>
    </source>
</evidence>
<name>A0ABT5K1P2_9BURK</name>
<dbReference type="InterPro" id="IPR039421">
    <property type="entry name" value="Type_1_exporter"/>
</dbReference>
<evidence type="ECO:0000256" key="1">
    <source>
        <dbReference type="ARBA" id="ARBA00004651"/>
    </source>
</evidence>
<dbReference type="Pfam" id="PF00664">
    <property type="entry name" value="ABC_membrane"/>
    <property type="match status" value="1"/>
</dbReference>
<feature type="transmembrane region" description="Helical" evidence="8">
    <location>
        <begin position="666"/>
        <end position="684"/>
    </location>
</feature>
<evidence type="ECO:0000256" key="8">
    <source>
        <dbReference type="SAM" id="Phobius"/>
    </source>
</evidence>
<dbReference type="InterPro" id="IPR011527">
    <property type="entry name" value="ABC1_TM_dom"/>
</dbReference>
<evidence type="ECO:0000256" key="5">
    <source>
        <dbReference type="ARBA" id="ARBA00022840"/>
    </source>
</evidence>
<sequence length="959" mass="102206">MNKNRVSMLRQYLQRAGARPGGDGDGTPAGGVWLVEQGQLNIFMVSGSGREHLCSVDGGQIFVFPAIGADAPYALVAAPSPQTRYWVMDRQAFAGLLDDADGALLLAPLIDPLLLTLARPAPPRPRGLVPLAAGGRAATAEQALPVGAQTDGLWMCLSQGQGRYLGRFALPPLMPLPLDGWLQLDADSTLACLSTPQVCAAFTGLELLEGIETWTRMALLCAMEQTQQNEIDELNRLQQKTDMGRRAMADALGNLATLFERPGAEAGAGGDALLGACRLIGQSLGLSFNTPAGGLDGGKPQDAVKALADAAGVRSRSVALKGEWWRKDNGPLLVFTEAERRPLALLPLSGGRYQALAPGGGDSTVVDAEFAGQLSRFAYMFYRKLPSKKLAIGDILGFMVRGIHAEIAGIALIGILAALLGIAIPIATGHLFDTVFPAAEHAQMLHVVAMLFVASVVNLLFEATRSLLMLRVEGKASSDLQAAVWDRVLKLPMPFFRDYAAGDLALRINGINEIRQALSGTVIASLVNGVFSILNIFLMFYYSPTLGALALLLVLVAMAFNVTLAYFRVRVASAASALNGLAAGRVLEYLSGIAKLRMTGSEGRAFANWSGSFAMQKRLTMRAGTLANMSRVFSAVFPLLCSAAIFSCLAWSGFEQDRARLSTGDFIAFSAVFTLFMNAMLNLVQNALTLVDIAPTYQRTRPILETLPEVDENKADPGKLSGAIELSNVSFAYAADAAPILRDISLSIRAGEFVALVGASGSGKSTLLRLLLGFETPSRGAIYYDAHNLKDVDVGAVRRQLGVVLQGGRIMNGDIFTNIIGSSTLSLAQAWEAARACGLDEDIQAMPMGMHTLVGDGGGTLSGGQRQRLLIARAIARQPGIIYFDEATSALDNQTQAVVSASMEKLRATRVVIAHRLSTVMNADRIFVLEQGRVVQSGTYQELMQQAGLFSELAKRQIA</sequence>
<keyword evidence="4" id="KW-0547">Nucleotide-binding</keyword>
<evidence type="ECO:0000259" key="10">
    <source>
        <dbReference type="PROSITE" id="PS50893"/>
    </source>
</evidence>
<feature type="domain" description="ABC transporter" evidence="10">
    <location>
        <begin position="724"/>
        <end position="956"/>
    </location>
</feature>
<evidence type="ECO:0000313" key="13">
    <source>
        <dbReference type="Proteomes" id="UP001221208"/>
    </source>
</evidence>
<keyword evidence="6 8" id="KW-1133">Transmembrane helix</keyword>